<organism evidence="2">
    <name type="scientific">Chlamydomonas subcaudata</name>
    <dbReference type="NCBI Taxonomy" id="163303"/>
    <lineage>
        <taxon>Eukaryota</taxon>
        <taxon>Viridiplantae</taxon>
        <taxon>Chlorophyta</taxon>
        <taxon>core chlorophytes</taxon>
        <taxon>Chlorophyceae</taxon>
        <taxon>CS clade</taxon>
        <taxon>Chlamydomonadales</taxon>
        <taxon>Chlamydomonadaceae</taxon>
        <taxon>Chlamydomonas</taxon>
    </lineage>
</organism>
<feature type="compositionally biased region" description="Polar residues" evidence="1">
    <location>
        <begin position="383"/>
        <end position="393"/>
    </location>
</feature>
<evidence type="ECO:0000256" key="1">
    <source>
        <dbReference type="SAM" id="MobiDB-lite"/>
    </source>
</evidence>
<feature type="compositionally biased region" description="Polar residues" evidence="1">
    <location>
        <begin position="348"/>
        <end position="364"/>
    </location>
</feature>
<dbReference type="EMBL" id="JQ267358">
    <property type="protein sequence ID" value="AFU83028.1"/>
    <property type="molecule type" value="Genomic_DNA"/>
</dbReference>
<protein>
    <submittedName>
        <fullName evidence="2">Uncharacterized protein</fullName>
    </submittedName>
</protein>
<reference evidence="3" key="2">
    <citation type="journal article" date="2013" name="Mol. Biol. Evol.">
        <title>Reverse Transcription of Spliced psbA mRNA in Chlamydomonas spp. and Its Possible Role in Evolutionary Intron Loss.</title>
        <authorList>
            <person name="Odom O.W."/>
            <person name="Herrin D.L."/>
        </authorList>
    </citation>
    <scope>NUCLEOTIDE SEQUENCE</scope>
</reference>
<sequence>MGSLIPISLGTALAGVKQANLKIKYYMTIFKTKGKKKNSKFITRVNLCIDDLEIKDLISVIALNPKELIVDLILDVACGLIAILIMVQLRISVINEKPAYMDQLPSYKLYKKNLIQGFPGRSISALYALYKTLPVLDDVNPVKVGEILMSKIGIATPNSKRLKSPSKGNWQDFLNGEMAVVLGKLISCPSNNLFVFGITSAWAVDVSVDTVLVNYRKVVFSVLKESEYADKFTNEAVFKKFKTHLLTGAGGYTREMEIFYEPNNIKSKIESEFLTECLVRNGVINSTLTVTGEIPDSPLTENMINTHLTETERIQYSSAMRQGLKDCLRTLNQRAKQRLARSEKNAQAALSSNESETIPSQTLGINIPEARSKRSRSSRSPSNQGTTDSVVGN</sequence>
<dbReference type="EMBL" id="GQ868651">
    <property type="protein sequence ID" value="ADH52725.1"/>
    <property type="molecule type" value="Genomic_DNA"/>
</dbReference>
<accession>E3SDK4</accession>
<reference evidence="2" key="1">
    <citation type="journal article" date="2010" name="J. Phycol.">
        <title>AN UNPRECEDENTED GROUP-II INTRON FROM CHLAMYDOMONAS SUBCAUDATA (CHLOROPHYCEAE) THAT HAS TWO LARGE OPEN READING FRAMES-POTENTIALLY ENCODING A REVERSE TRANSCRIPTASE-MATURASE-ENDONUCLEASE AND A NOVEL PROTEIN.</title>
        <authorList>
            <person name="Odom O.W."/>
            <person name="Herrin D.L."/>
        </authorList>
    </citation>
    <scope>NUCLEOTIDE SEQUENCE</scope>
    <source>
        <strain evidence="2">SAG 12.87</strain>
    </source>
</reference>
<geneLocation type="chloroplast" evidence="2"/>
<evidence type="ECO:0000313" key="2">
    <source>
        <dbReference type="EMBL" id="ADH52725.1"/>
    </source>
</evidence>
<dbReference type="AlphaFoldDB" id="E3SDK4"/>
<keyword evidence="2" id="KW-0934">Plastid</keyword>
<feature type="region of interest" description="Disordered" evidence="1">
    <location>
        <begin position="343"/>
        <end position="393"/>
    </location>
</feature>
<evidence type="ECO:0000313" key="3">
    <source>
        <dbReference type="EMBL" id="AFU83028.1"/>
    </source>
</evidence>
<name>E3SDK4_CHLSU</name>
<proteinExistence type="predicted"/>
<keyword evidence="2" id="KW-0150">Chloroplast</keyword>